<accession>A0A9D1WAZ5</accession>
<proteinExistence type="predicted"/>
<sequence>MRKLFFNSSLGVALFAGLLVACNPSGNNSESSDDANVEDVQASDIQVNPIDHSKEFPGAELLIESITGEKINDSEAKITVKYTVNNFELTSMTEHDHANHLANSHDGQHIHFILDNKPYDALYAPEHEVTVPLNSDHYLLSFLSRSYHESIKTPDAHKLIKFHVDENGQIQEQELPDEPGLFYSRPKGEYVGADTENILLDFFLVNTTIGADGNKVLAEVNGEEFTLDSWQPYEITGAPFGDLKVKLTLVDAEGNQVVGDNTSIERDVKLLED</sequence>
<dbReference type="Proteomes" id="UP000824156">
    <property type="component" value="Unassembled WGS sequence"/>
</dbReference>
<reference evidence="2" key="1">
    <citation type="journal article" date="2021" name="PeerJ">
        <title>Extensive microbial diversity within the chicken gut microbiome revealed by metagenomics and culture.</title>
        <authorList>
            <person name="Gilroy R."/>
            <person name="Ravi A."/>
            <person name="Getino M."/>
            <person name="Pursley I."/>
            <person name="Horton D.L."/>
            <person name="Alikhan N.F."/>
            <person name="Baker D."/>
            <person name="Gharbi K."/>
            <person name="Hall N."/>
            <person name="Watson M."/>
            <person name="Adriaenssens E.M."/>
            <person name="Foster-Nyarko E."/>
            <person name="Jarju S."/>
            <person name="Secka A."/>
            <person name="Antonio M."/>
            <person name="Oren A."/>
            <person name="Chaudhuri R.R."/>
            <person name="La Ragione R."/>
            <person name="Hildebrand F."/>
            <person name="Pallen M.J."/>
        </authorList>
    </citation>
    <scope>NUCLEOTIDE SEQUENCE</scope>
    <source>
        <strain evidence="2">1719</strain>
    </source>
</reference>
<organism evidence="2 3">
    <name type="scientific">Candidatus Sphingobacterium stercoripullorum</name>
    <dbReference type="NCBI Taxonomy" id="2838759"/>
    <lineage>
        <taxon>Bacteria</taxon>
        <taxon>Pseudomonadati</taxon>
        <taxon>Bacteroidota</taxon>
        <taxon>Sphingobacteriia</taxon>
        <taxon>Sphingobacteriales</taxon>
        <taxon>Sphingobacteriaceae</taxon>
        <taxon>Sphingobacterium</taxon>
    </lineage>
</organism>
<evidence type="ECO:0000313" key="3">
    <source>
        <dbReference type="Proteomes" id="UP000824156"/>
    </source>
</evidence>
<feature type="chain" id="PRO_5038757171" evidence="1">
    <location>
        <begin position="22"/>
        <end position="273"/>
    </location>
</feature>
<feature type="signal peptide" evidence="1">
    <location>
        <begin position="1"/>
        <end position="21"/>
    </location>
</feature>
<dbReference type="EMBL" id="DXEZ01000222">
    <property type="protein sequence ID" value="HIX54962.1"/>
    <property type="molecule type" value="Genomic_DNA"/>
</dbReference>
<evidence type="ECO:0000256" key="1">
    <source>
        <dbReference type="SAM" id="SignalP"/>
    </source>
</evidence>
<name>A0A9D1WAZ5_9SPHI</name>
<dbReference type="PROSITE" id="PS51257">
    <property type="entry name" value="PROKAR_LIPOPROTEIN"/>
    <property type="match status" value="1"/>
</dbReference>
<reference evidence="2" key="2">
    <citation type="submission" date="2021-04" db="EMBL/GenBank/DDBJ databases">
        <authorList>
            <person name="Gilroy R."/>
        </authorList>
    </citation>
    <scope>NUCLEOTIDE SEQUENCE</scope>
    <source>
        <strain evidence="2">1719</strain>
    </source>
</reference>
<keyword evidence="1" id="KW-0732">Signal</keyword>
<comment type="caution">
    <text evidence="2">The sequence shown here is derived from an EMBL/GenBank/DDBJ whole genome shotgun (WGS) entry which is preliminary data.</text>
</comment>
<protein>
    <submittedName>
        <fullName evidence="2">Uncharacterized protein</fullName>
    </submittedName>
</protein>
<evidence type="ECO:0000313" key="2">
    <source>
        <dbReference type="EMBL" id="HIX54962.1"/>
    </source>
</evidence>
<dbReference type="AlphaFoldDB" id="A0A9D1WAZ5"/>
<gene>
    <name evidence="2" type="ORF">H9853_08050</name>
</gene>